<evidence type="ECO:0000313" key="1">
    <source>
        <dbReference type="EMBL" id="MCP8999757.1"/>
    </source>
</evidence>
<sequence length="55" mass="6051">MCRAYSVVPPGKAAEQETGRFVPLNSTHGMTWRDYWDATAAVARFLRALRGAPGL</sequence>
<evidence type="ECO:0000313" key="2">
    <source>
        <dbReference type="Proteomes" id="UP001524318"/>
    </source>
</evidence>
<gene>
    <name evidence="1" type="ORF">NFC73_08425</name>
</gene>
<reference evidence="1 2" key="1">
    <citation type="submission" date="2022-06" db="EMBL/GenBank/DDBJ databases">
        <title>Pseudarthrobacter sp. strain RMG13 Genome sequencing and assembly.</title>
        <authorList>
            <person name="Kim I."/>
        </authorList>
    </citation>
    <scope>NUCLEOTIDE SEQUENCE [LARGE SCALE GENOMIC DNA]</scope>
    <source>
        <strain evidence="1 2">RMG13</strain>
    </source>
</reference>
<name>A0ABT1LMU5_9MICC</name>
<dbReference type="Proteomes" id="UP001524318">
    <property type="component" value="Unassembled WGS sequence"/>
</dbReference>
<accession>A0ABT1LMU5</accession>
<proteinExistence type="predicted"/>
<protein>
    <submittedName>
        <fullName evidence="1">Uncharacterized protein</fullName>
    </submittedName>
</protein>
<organism evidence="1 2">
    <name type="scientific">Pseudarthrobacter humi</name>
    <dbReference type="NCBI Taxonomy" id="2952523"/>
    <lineage>
        <taxon>Bacteria</taxon>
        <taxon>Bacillati</taxon>
        <taxon>Actinomycetota</taxon>
        <taxon>Actinomycetes</taxon>
        <taxon>Micrococcales</taxon>
        <taxon>Micrococcaceae</taxon>
        <taxon>Pseudarthrobacter</taxon>
    </lineage>
</organism>
<dbReference type="EMBL" id="JANCLV010000004">
    <property type="protein sequence ID" value="MCP8999757.1"/>
    <property type="molecule type" value="Genomic_DNA"/>
</dbReference>
<keyword evidence="2" id="KW-1185">Reference proteome</keyword>
<comment type="caution">
    <text evidence="1">The sequence shown here is derived from an EMBL/GenBank/DDBJ whole genome shotgun (WGS) entry which is preliminary data.</text>
</comment>